<reference evidence="1 2" key="1">
    <citation type="submission" date="2020-01" db="EMBL/GenBank/DDBJ databases">
        <title>Pseudarthrobacter psychrotolerans sp. nov., isolated from antarctic soil.</title>
        <authorList>
            <person name="Shin Y."/>
            <person name="Park W."/>
        </authorList>
    </citation>
    <scope>NUCLEOTIDE SEQUENCE [LARGE SCALE GENOMIC DNA]</scope>
    <source>
        <strain evidence="1 2">YJ56</strain>
        <plasmid evidence="1 2">unnamed2</plasmid>
    </source>
</reference>
<evidence type="ECO:0000313" key="1">
    <source>
        <dbReference type="EMBL" id="QHK22668.1"/>
    </source>
</evidence>
<accession>A0A6P1NUF5</accession>
<sequence>MNAITIKTVTTVDTGETIDGVTVLGDYHMNGGYDWMELIGEHGWSVIPSWGSDGWDLGQWPYVMVAGIRTADGIGNLFGMATYCEGDVTCTFYRTKARFWEAISEQAFYHWKNGQAQGPADLPEAAAELPSRYRIPSMYQEAA</sequence>
<dbReference type="KEGG" id="psey:GU243_24235"/>
<gene>
    <name evidence="1" type="ORF">GU243_24235</name>
</gene>
<evidence type="ECO:0000313" key="2">
    <source>
        <dbReference type="Proteomes" id="UP000464186"/>
    </source>
</evidence>
<dbReference type="AlphaFoldDB" id="A0A6P1NUF5"/>
<dbReference type="EMBL" id="CP047900">
    <property type="protein sequence ID" value="QHK22668.1"/>
    <property type="molecule type" value="Genomic_DNA"/>
</dbReference>
<dbReference type="Proteomes" id="UP000464186">
    <property type="component" value="Plasmid unnamed2"/>
</dbReference>
<proteinExistence type="predicted"/>
<protein>
    <submittedName>
        <fullName evidence="1">Uncharacterized protein</fullName>
    </submittedName>
</protein>
<keyword evidence="2" id="KW-1185">Reference proteome</keyword>
<name>A0A6P1NUF5_9MICC</name>
<keyword evidence="1" id="KW-0614">Plasmid</keyword>
<geneLocation type="plasmid" evidence="1 2">
    <name>unnamed2</name>
</geneLocation>
<organism evidence="1 2">
    <name type="scientific">Pseudarthrobacter psychrotolerans</name>
    <dbReference type="NCBI Taxonomy" id="2697569"/>
    <lineage>
        <taxon>Bacteria</taxon>
        <taxon>Bacillati</taxon>
        <taxon>Actinomycetota</taxon>
        <taxon>Actinomycetes</taxon>
        <taxon>Micrococcales</taxon>
        <taxon>Micrococcaceae</taxon>
        <taxon>Pseudarthrobacter</taxon>
    </lineage>
</organism>